<dbReference type="CDD" id="cd11883">
    <property type="entry name" value="SH3_Sdc25"/>
    <property type="match status" value="1"/>
</dbReference>
<dbReference type="PRINTS" id="PR00452">
    <property type="entry name" value="SH3DOMAIN"/>
</dbReference>
<feature type="region of interest" description="Disordered" evidence="5">
    <location>
        <begin position="15"/>
        <end position="40"/>
    </location>
</feature>
<dbReference type="Pfam" id="PF00617">
    <property type="entry name" value="RasGEF"/>
    <property type="match status" value="1"/>
</dbReference>
<dbReference type="PROSITE" id="PS50002">
    <property type="entry name" value="SH3"/>
    <property type="match status" value="1"/>
</dbReference>
<dbReference type="PANTHER" id="PTHR23113:SF368">
    <property type="entry name" value="CELL DIVISION CONTROL PROTEIN 25"/>
    <property type="match status" value="1"/>
</dbReference>
<dbReference type="InterPro" id="IPR023578">
    <property type="entry name" value="Ras_GEF_dom_sf"/>
</dbReference>
<protein>
    <submittedName>
        <fullName evidence="10">Ras guanine nucleotide exchange factor domain-containing protein</fullName>
    </submittedName>
</protein>
<feature type="compositionally biased region" description="Polar residues" evidence="5">
    <location>
        <begin position="239"/>
        <end position="254"/>
    </location>
</feature>
<dbReference type="InterPro" id="IPR001895">
    <property type="entry name" value="RASGEF_cat_dom"/>
</dbReference>
<dbReference type="GO" id="GO:0005085">
    <property type="term" value="F:guanyl-nucleotide exchange factor activity"/>
    <property type="evidence" value="ECO:0007669"/>
    <property type="project" value="UniProtKB-KW"/>
</dbReference>
<dbReference type="PANTHER" id="PTHR23113">
    <property type="entry name" value="GUANINE NUCLEOTIDE EXCHANGE FACTOR"/>
    <property type="match status" value="1"/>
</dbReference>
<proteinExistence type="predicted"/>
<feature type="region of interest" description="Disordered" evidence="5">
    <location>
        <begin position="221"/>
        <end position="274"/>
    </location>
</feature>
<keyword evidence="11" id="KW-1185">Reference proteome</keyword>
<feature type="domain" description="SH3" evidence="6">
    <location>
        <begin position="48"/>
        <end position="107"/>
    </location>
</feature>
<evidence type="ECO:0000259" key="7">
    <source>
        <dbReference type="PROSITE" id="PS50009"/>
    </source>
</evidence>
<dbReference type="PROSITE" id="PS50009">
    <property type="entry name" value="RASGEF_CAT"/>
    <property type="match status" value="1"/>
</dbReference>
<evidence type="ECO:0000256" key="3">
    <source>
        <dbReference type="PROSITE-ProRule" id="PRU00168"/>
    </source>
</evidence>
<dbReference type="Gene3D" id="2.20.70.10">
    <property type="match status" value="1"/>
</dbReference>
<dbReference type="CDD" id="cd00201">
    <property type="entry name" value="WW"/>
    <property type="match status" value="1"/>
</dbReference>
<dbReference type="Proteomes" id="UP001175228">
    <property type="component" value="Unassembled WGS sequence"/>
</dbReference>
<evidence type="ECO:0000256" key="2">
    <source>
        <dbReference type="ARBA" id="ARBA00022658"/>
    </source>
</evidence>
<dbReference type="Gene3D" id="1.20.870.10">
    <property type="entry name" value="Son of sevenless (SoS) protein Chain: S domain 1"/>
    <property type="match status" value="1"/>
</dbReference>
<dbReference type="InterPro" id="IPR008937">
    <property type="entry name" value="Ras-like_GEF"/>
</dbReference>
<dbReference type="SMART" id="SM00456">
    <property type="entry name" value="WW"/>
    <property type="match status" value="2"/>
</dbReference>
<evidence type="ECO:0000313" key="11">
    <source>
        <dbReference type="Proteomes" id="UP001175228"/>
    </source>
</evidence>
<feature type="domain" description="Ras-GEF" evidence="7">
    <location>
        <begin position="1076"/>
        <end position="1312"/>
    </location>
</feature>
<evidence type="ECO:0000256" key="1">
    <source>
        <dbReference type="ARBA" id="ARBA00022443"/>
    </source>
</evidence>
<dbReference type="PROSITE" id="PS50212">
    <property type="entry name" value="RASGEF_NTER"/>
    <property type="match status" value="1"/>
</dbReference>
<keyword evidence="1 4" id="KW-0728">SH3 domain</keyword>
<dbReference type="SMART" id="SM00147">
    <property type="entry name" value="RasGEF"/>
    <property type="match status" value="1"/>
</dbReference>
<dbReference type="InterPro" id="IPR000651">
    <property type="entry name" value="Ras-like_Gua-exchang_fac_N"/>
</dbReference>
<keyword evidence="2 3" id="KW-0344">Guanine-nucleotide releasing factor</keyword>
<feature type="region of interest" description="Disordered" evidence="5">
    <location>
        <begin position="848"/>
        <end position="870"/>
    </location>
</feature>
<evidence type="ECO:0000259" key="9">
    <source>
        <dbReference type="PROSITE" id="PS50212"/>
    </source>
</evidence>
<feature type="region of interest" description="Disordered" evidence="5">
    <location>
        <begin position="806"/>
        <end position="826"/>
    </location>
</feature>
<feature type="region of interest" description="Disordered" evidence="5">
    <location>
        <begin position="145"/>
        <end position="171"/>
    </location>
</feature>
<dbReference type="InterPro" id="IPR001452">
    <property type="entry name" value="SH3_domain"/>
</dbReference>
<dbReference type="PROSITE" id="PS50020">
    <property type="entry name" value="WW_DOMAIN_2"/>
    <property type="match status" value="1"/>
</dbReference>
<evidence type="ECO:0000256" key="5">
    <source>
        <dbReference type="SAM" id="MobiDB-lite"/>
    </source>
</evidence>
<dbReference type="Gene3D" id="2.30.30.40">
    <property type="entry name" value="SH3 Domains"/>
    <property type="match status" value="1"/>
</dbReference>
<feature type="region of interest" description="Disordered" evidence="5">
    <location>
        <begin position="295"/>
        <end position="361"/>
    </location>
</feature>
<gene>
    <name evidence="10" type="ORF">EDD18DRAFT_482366</name>
</gene>
<dbReference type="CDD" id="cd00155">
    <property type="entry name" value="RasGEF"/>
    <property type="match status" value="1"/>
</dbReference>
<dbReference type="SUPFAM" id="SSF50044">
    <property type="entry name" value="SH3-domain"/>
    <property type="match status" value="1"/>
</dbReference>
<dbReference type="EMBL" id="JAUEPU010000003">
    <property type="protein sequence ID" value="KAK0503948.1"/>
    <property type="molecule type" value="Genomic_DNA"/>
</dbReference>
<dbReference type="GO" id="GO:0005886">
    <property type="term" value="C:plasma membrane"/>
    <property type="evidence" value="ECO:0007669"/>
    <property type="project" value="TreeGrafter"/>
</dbReference>
<feature type="compositionally biased region" description="Polar residues" evidence="5">
    <location>
        <begin position="306"/>
        <end position="318"/>
    </location>
</feature>
<dbReference type="Pfam" id="PF00618">
    <property type="entry name" value="RasGEF_N"/>
    <property type="match status" value="1"/>
</dbReference>
<dbReference type="SUPFAM" id="SSF48366">
    <property type="entry name" value="Ras GEF"/>
    <property type="match status" value="1"/>
</dbReference>
<comment type="caution">
    <text evidence="10">The sequence shown here is derived from an EMBL/GenBank/DDBJ whole genome shotgun (WGS) entry which is preliminary data.</text>
</comment>
<feature type="domain" description="N-terminal Ras-GEF" evidence="9">
    <location>
        <begin position="913"/>
        <end position="1044"/>
    </location>
</feature>
<evidence type="ECO:0000259" key="6">
    <source>
        <dbReference type="PROSITE" id="PS50002"/>
    </source>
</evidence>
<dbReference type="InterPro" id="IPR001202">
    <property type="entry name" value="WW_dom"/>
</dbReference>
<dbReference type="Pfam" id="PF00018">
    <property type="entry name" value="SH3_1"/>
    <property type="match status" value="1"/>
</dbReference>
<name>A0AA39QLR3_9AGAR</name>
<evidence type="ECO:0000256" key="4">
    <source>
        <dbReference type="PROSITE-ProRule" id="PRU00192"/>
    </source>
</evidence>
<feature type="compositionally biased region" description="Low complexity" evidence="5">
    <location>
        <begin position="20"/>
        <end position="40"/>
    </location>
</feature>
<dbReference type="GO" id="GO:0007265">
    <property type="term" value="P:Ras protein signal transduction"/>
    <property type="evidence" value="ECO:0007669"/>
    <property type="project" value="TreeGrafter"/>
</dbReference>
<dbReference type="SMART" id="SM00326">
    <property type="entry name" value="SH3"/>
    <property type="match status" value="1"/>
</dbReference>
<evidence type="ECO:0000259" key="8">
    <source>
        <dbReference type="PROSITE" id="PS50020"/>
    </source>
</evidence>
<dbReference type="InterPro" id="IPR036028">
    <property type="entry name" value="SH3-like_dom_sf"/>
</dbReference>
<feature type="compositionally biased region" description="Polar residues" evidence="5">
    <location>
        <begin position="348"/>
        <end position="361"/>
    </location>
</feature>
<dbReference type="Gene3D" id="1.10.840.10">
    <property type="entry name" value="Ras guanine-nucleotide exchange factors catalytic domain"/>
    <property type="match status" value="1"/>
</dbReference>
<reference evidence="10" key="1">
    <citation type="submission" date="2023-06" db="EMBL/GenBank/DDBJ databases">
        <authorList>
            <consortium name="Lawrence Berkeley National Laboratory"/>
            <person name="Ahrendt S."/>
            <person name="Sahu N."/>
            <person name="Indic B."/>
            <person name="Wong-Bajracharya J."/>
            <person name="Merenyi Z."/>
            <person name="Ke H.-M."/>
            <person name="Monk M."/>
            <person name="Kocsube S."/>
            <person name="Drula E."/>
            <person name="Lipzen A."/>
            <person name="Balint B."/>
            <person name="Henrissat B."/>
            <person name="Andreopoulos B."/>
            <person name="Martin F.M."/>
            <person name="Harder C.B."/>
            <person name="Rigling D."/>
            <person name="Ford K.L."/>
            <person name="Foster G.D."/>
            <person name="Pangilinan J."/>
            <person name="Papanicolaou A."/>
            <person name="Barry K."/>
            <person name="LaButti K."/>
            <person name="Viragh M."/>
            <person name="Koriabine M."/>
            <person name="Yan M."/>
            <person name="Riley R."/>
            <person name="Champramary S."/>
            <person name="Plett K.L."/>
            <person name="Tsai I.J."/>
            <person name="Slot J."/>
            <person name="Sipos G."/>
            <person name="Plett J."/>
            <person name="Nagy L.G."/>
            <person name="Grigoriev I.V."/>
        </authorList>
    </citation>
    <scope>NUCLEOTIDE SEQUENCE</scope>
    <source>
        <strain evidence="10">HWK02</strain>
    </source>
</reference>
<accession>A0AA39QLR3</accession>
<feature type="compositionally biased region" description="Low complexity" evidence="5">
    <location>
        <begin position="221"/>
        <end position="237"/>
    </location>
</feature>
<evidence type="ECO:0000313" key="10">
    <source>
        <dbReference type="EMBL" id="KAK0503948.1"/>
    </source>
</evidence>
<feature type="domain" description="WW" evidence="8">
    <location>
        <begin position="266"/>
        <end position="300"/>
    </location>
</feature>
<dbReference type="FunFam" id="2.30.30.40:FF:000072">
    <property type="entry name" value="Unconventional Myosin IB"/>
    <property type="match status" value="1"/>
</dbReference>
<dbReference type="CDD" id="cd06224">
    <property type="entry name" value="REM"/>
    <property type="match status" value="1"/>
</dbReference>
<dbReference type="SMART" id="SM00229">
    <property type="entry name" value="RasGEFN"/>
    <property type="match status" value="1"/>
</dbReference>
<organism evidence="10 11">
    <name type="scientific">Armillaria luteobubalina</name>
    <dbReference type="NCBI Taxonomy" id="153913"/>
    <lineage>
        <taxon>Eukaryota</taxon>
        <taxon>Fungi</taxon>
        <taxon>Dikarya</taxon>
        <taxon>Basidiomycota</taxon>
        <taxon>Agaricomycotina</taxon>
        <taxon>Agaricomycetes</taxon>
        <taxon>Agaricomycetidae</taxon>
        <taxon>Agaricales</taxon>
        <taxon>Marasmiineae</taxon>
        <taxon>Physalacriaceae</taxon>
        <taxon>Armillaria</taxon>
    </lineage>
</organism>
<dbReference type="InterPro" id="IPR036964">
    <property type="entry name" value="RASGEF_cat_dom_sf"/>
</dbReference>
<sequence>MATVAAPIFGGHHGSFLPNSTQSSSAAVGTSSQSQSTQMQDQDLFDDYPVLYCRALYDYEAQDASALSFRRNDIIEVLTQQASGWWDGLLREERGWFPSNYVSIISEEDAELALSGSDFSNTDTSGNSNQRHSIVDISHAMMRGSQSDNEEWLDSELNGSGSGADDLSNSMWETAGSSSDFWMPQVDPNGQIFYVNTKTGQQSRDLPQETEDEISDTDLAALTSQSSSRSGTSARLAFGSNNTFEPAASDSDTAGNMPGFGLPRRTGTPEPWTKKLADDGMSYFYYNKVDGSVQWTRPEAPRNHSTKTPTQPSHNTPSAAPLQPGDANRFSVYSDSSDIQPFDHASNFRPTTNGHSKPLQQPSYVDSLVMELTGAERIAQLLQKALAPPPPEILTDLSTTAKNAIQAVVDNIQNIQLNGVVRRTEDDRNMDEMIHAVVLAVRNLLYVSAIPTGQIPNHVLPRSAHEREVKATQPIPPSPLKPAQRKVTATLSRLVLSARAMQYDSGTSLPDTLNRIEVDADELERAVISFVLEVQRNRSAESETKPDKRLHGVFSTANIGLGLVGAGAAGTWKGFGWVSLDADEQNPQKVLSTEVANEVGSHVVQLNYQLVQLGTTLKLLDFGAVRSETKDLIAQVSSFLSFVTNIHIARHVDIDGIRQESNHVPNDLYVQSVVNARLLVRTLECAVQALYDDAAALFLASQSWREEDIHTVFDDADIVSASIQANLATVQQSLDDLLSIGHDQADIGQGDYNGSIEWRMSRLSVIDTQLGGSGGSGRPVSPLPAEFETPSDDVVDMGYAFSRSPAADRASYPRSHHTPNTSVTVSMNGNSLAAEETMVAYEDEDVLSTFPHDEPSPFYDETQPLKTPQRKKDLKGLLGDEYKEAPEPPPPEPPETPWYLLPKYDPAEILIDPDNSVRGGTVPALVERLTAHEQADRAFIKAFMMTFKSFTTADTLFDLLVQRFRIQPPPELNPKEQEHWTTLKQRVIQMRVLNTFKSMVSDDDILDKEDLHILQRMKEFISSDEVSHFAAAKQLMLHIERAKGGNHVKIVPVNLTQAPPPILPKQNKKLKLADIEPLELARQLTIMESGLFQRIRPMECLQRAREQKTENTDNITTVIHASNRIADWVADSILTKDDSRRRASTVKHLISVADRCRTLNNFSTMIAITSGLNTPPIRRLKRTWEQVSQRYLAQFGACEMTIDSNKNFNKYRSLMATVTPPCVPFIGVFLSTLQFIQDGNPDNLPGGLVNFKKRQKASEVISDIQRWQAQSFNFQPIPAVQQYIDESLSQFNDTTKATSDMFWALSLEREPREREDEKMARLLQESGFL</sequence>